<keyword evidence="2" id="KW-1133">Transmembrane helix</keyword>
<sequence>MPEGITQHQSVEEADEEVELVTASARSMNADRRFNQGRRESIETVINVNGRFAEDGKKNSTPEVPSPGRHYDNVYASVKVDGNSRQHFGGNHYYFQPSHRESASDFQDTGRRTGIHFSFEKRLLSNRRNSAQRMRELYVAKKKPTVSSSLDHLGVYTSYVGVKTPKVQQCLKQMASRFQQVDKLFAAMFAHVIESRDHRDLENILLNIRKEISKHQPKGATAGSDTDDTYLGDLGHYFEDLLSNEAAKSAPQRQETTKKLASFRVTSGTGDSLLQYLQDGLEIPYWEIIIDAFSASLANETTLGSGMISLQLRTTRKEMRGLRDGLRDVLAEPSSADESIDAILLGIDKRMAVLDNFTDSRVSDLYDPGLDAEPGHSELADSQNPGDEAVLTSYAQQSTKQLVILTAAIILALIGAFVPFVKGFAISWSDNEPGKKTDSDYWYNISSSIAVIMGNLAMVIPLIKGSWLSAPYIVTWMWFGVGLGCAVMSIVIYPLCNPGWSSLLAFCATIAGFGATLSITMAVGKDETSGQTSAETMQTKGANSRSSMPQHNNSGKSKFE</sequence>
<reference evidence="3 4" key="1">
    <citation type="journal article" date="2020" name="Microbiol. Resour. Announc.">
        <title>Draft Genome Sequence of a Cladosporium Species Isolated from the Mesophotic Ascidian Didemnum maculosum.</title>
        <authorList>
            <person name="Gioti A."/>
            <person name="Siaperas R."/>
            <person name="Nikolaivits E."/>
            <person name="Le Goff G."/>
            <person name="Ouazzani J."/>
            <person name="Kotoulas G."/>
            <person name="Topakas E."/>
        </authorList>
    </citation>
    <scope>NUCLEOTIDE SEQUENCE [LARGE SCALE GENOMIC DNA]</scope>
    <source>
        <strain evidence="3 4">TM138-S3</strain>
    </source>
</reference>
<proteinExistence type="predicted"/>
<keyword evidence="2" id="KW-0812">Transmembrane</keyword>
<dbReference type="EMBL" id="JAAQHG020000037">
    <property type="protein sequence ID" value="KAL1583226.1"/>
    <property type="molecule type" value="Genomic_DNA"/>
</dbReference>
<comment type="caution">
    <text evidence="3">The sequence shown here is derived from an EMBL/GenBank/DDBJ whole genome shotgun (WGS) entry which is preliminary data.</text>
</comment>
<feature type="transmembrane region" description="Helical" evidence="2">
    <location>
        <begin position="501"/>
        <end position="523"/>
    </location>
</feature>
<evidence type="ECO:0000313" key="4">
    <source>
        <dbReference type="Proteomes" id="UP000803884"/>
    </source>
</evidence>
<keyword evidence="2" id="KW-0472">Membrane</keyword>
<dbReference type="Proteomes" id="UP000803884">
    <property type="component" value="Unassembled WGS sequence"/>
</dbReference>
<evidence type="ECO:0000256" key="1">
    <source>
        <dbReference type="SAM" id="MobiDB-lite"/>
    </source>
</evidence>
<evidence type="ECO:0000256" key="2">
    <source>
        <dbReference type="SAM" id="Phobius"/>
    </source>
</evidence>
<keyword evidence="4" id="KW-1185">Reference proteome</keyword>
<feature type="transmembrane region" description="Helical" evidence="2">
    <location>
        <begin position="475"/>
        <end position="495"/>
    </location>
</feature>
<dbReference type="AlphaFoldDB" id="A0AB34KHK9"/>
<accession>A0AB34KHK9</accession>
<organism evidence="3 4">
    <name type="scientific">Cladosporium halotolerans</name>
    <dbReference type="NCBI Taxonomy" id="1052096"/>
    <lineage>
        <taxon>Eukaryota</taxon>
        <taxon>Fungi</taxon>
        <taxon>Dikarya</taxon>
        <taxon>Ascomycota</taxon>
        <taxon>Pezizomycotina</taxon>
        <taxon>Dothideomycetes</taxon>
        <taxon>Dothideomycetidae</taxon>
        <taxon>Cladosporiales</taxon>
        <taxon>Cladosporiaceae</taxon>
        <taxon>Cladosporium</taxon>
    </lineage>
</organism>
<name>A0AB34KHK9_9PEZI</name>
<feature type="transmembrane region" description="Helical" evidence="2">
    <location>
        <begin position="441"/>
        <end position="463"/>
    </location>
</feature>
<protein>
    <submittedName>
        <fullName evidence="3">Uncharacterized protein</fullName>
    </submittedName>
</protein>
<feature type="transmembrane region" description="Helical" evidence="2">
    <location>
        <begin position="402"/>
        <end position="421"/>
    </location>
</feature>
<gene>
    <name evidence="3" type="ORF">WHR41_07836</name>
</gene>
<dbReference type="GeneID" id="96009278"/>
<feature type="region of interest" description="Disordered" evidence="1">
    <location>
        <begin position="528"/>
        <end position="560"/>
    </location>
</feature>
<feature type="compositionally biased region" description="Polar residues" evidence="1">
    <location>
        <begin position="529"/>
        <end position="560"/>
    </location>
</feature>
<evidence type="ECO:0000313" key="3">
    <source>
        <dbReference type="EMBL" id="KAL1583226.1"/>
    </source>
</evidence>
<dbReference type="RefSeq" id="XP_069226333.1">
    <property type="nucleotide sequence ID" value="XM_069376440.1"/>
</dbReference>